<dbReference type="GO" id="GO:0051666">
    <property type="term" value="P:actin cortical patch localization"/>
    <property type="evidence" value="ECO:0007669"/>
    <property type="project" value="TreeGrafter"/>
</dbReference>
<dbReference type="EMBL" id="AAYY01000003">
    <property type="protein sequence ID" value="EDP44471.1"/>
    <property type="molecule type" value="Genomic_DNA"/>
</dbReference>
<dbReference type="AlphaFoldDB" id="A8PVT8"/>
<dbReference type="GeneID" id="5855990"/>
<dbReference type="PANTHER" id="PTHR47789:SF2">
    <property type="entry name" value="VHS DOMAIN-CONTAINING PROTEIN"/>
    <property type="match status" value="1"/>
</dbReference>
<reference evidence="2 3" key="1">
    <citation type="journal article" date="2007" name="Proc. Natl. Acad. Sci. U.S.A.">
        <title>Dandruff-associated Malassezia genomes reveal convergent and divergent virulence traits shared with plant and human fungal pathogens.</title>
        <authorList>
            <person name="Xu J."/>
            <person name="Saunders C.W."/>
            <person name="Hu P."/>
            <person name="Grant R.A."/>
            <person name="Boekhout T."/>
            <person name="Kuramae E.E."/>
            <person name="Kronstad J.W."/>
            <person name="Deangelis Y.M."/>
            <person name="Reeder N.L."/>
            <person name="Johnstone K.R."/>
            <person name="Leland M."/>
            <person name="Fieno A.M."/>
            <person name="Begley W.M."/>
            <person name="Sun Y."/>
            <person name="Lacey M.P."/>
            <person name="Chaudhary T."/>
            <person name="Keough T."/>
            <person name="Chu L."/>
            <person name="Sears R."/>
            <person name="Yuan B."/>
            <person name="Dawson T.L.Jr."/>
        </authorList>
    </citation>
    <scope>NUCLEOTIDE SEQUENCE [LARGE SCALE GENOMIC DNA]</scope>
    <source>
        <strain evidence="3">ATCC MYA-4612 / CBS 7966</strain>
    </source>
</reference>
<dbReference type="Gene3D" id="1.25.40.90">
    <property type="match status" value="1"/>
</dbReference>
<protein>
    <recommendedName>
        <fullName evidence="4">VHS domain-containing protein</fullName>
    </recommendedName>
</protein>
<evidence type="ECO:0000313" key="2">
    <source>
        <dbReference type="EMBL" id="EDP44471.1"/>
    </source>
</evidence>
<dbReference type="InterPro" id="IPR008942">
    <property type="entry name" value="ENTH_VHS"/>
</dbReference>
<evidence type="ECO:0000256" key="1">
    <source>
        <dbReference type="SAM" id="MobiDB-lite"/>
    </source>
</evidence>
<evidence type="ECO:0008006" key="4">
    <source>
        <dbReference type="Google" id="ProtNLM"/>
    </source>
</evidence>
<accession>A8PVT8</accession>
<gene>
    <name evidence="2" type="ORF">MGL_0953</name>
</gene>
<dbReference type="GO" id="GO:0007015">
    <property type="term" value="P:actin filament organization"/>
    <property type="evidence" value="ECO:0007669"/>
    <property type="project" value="InterPro"/>
</dbReference>
<dbReference type="InParanoid" id="A8PVT8"/>
<feature type="compositionally biased region" description="Basic and acidic residues" evidence="1">
    <location>
        <begin position="19"/>
        <end position="42"/>
    </location>
</feature>
<feature type="region of interest" description="Disordered" evidence="1">
    <location>
        <begin position="616"/>
        <end position="697"/>
    </location>
</feature>
<feature type="compositionally biased region" description="Basic and acidic residues" evidence="1">
    <location>
        <begin position="633"/>
        <end position="643"/>
    </location>
</feature>
<feature type="compositionally biased region" description="Polar residues" evidence="1">
    <location>
        <begin position="478"/>
        <end position="511"/>
    </location>
</feature>
<dbReference type="GO" id="GO:0030479">
    <property type="term" value="C:actin cortical patch"/>
    <property type="evidence" value="ECO:0007669"/>
    <property type="project" value="TreeGrafter"/>
</dbReference>
<dbReference type="InterPro" id="IPR045007">
    <property type="entry name" value="LSB5"/>
</dbReference>
<dbReference type="PANTHER" id="PTHR47789">
    <property type="entry name" value="LAS SEVENTEEN-BINDING PROTEIN 5"/>
    <property type="match status" value="1"/>
</dbReference>
<evidence type="ECO:0000313" key="3">
    <source>
        <dbReference type="Proteomes" id="UP000008837"/>
    </source>
</evidence>
<dbReference type="SUPFAM" id="SSF48464">
    <property type="entry name" value="ENTH/VHS domain"/>
    <property type="match status" value="1"/>
</dbReference>
<dbReference type="Proteomes" id="UP000008837">
    <property type="component" value="Unassembled WGS sequence"/>
</dbReference>
<dbReference type="GO" id="GO:0006897">
    <property type="term" value="P:endocytosis"/>
    <property type="evidence" value="ECO:0007669"/>
    <property type="project" value="InterPro"/>
</dbReference>
<feature type="compositionally biased region" description="Basic and acidic residues" evidence="1">
    <location>
        <begin position="674"/>
        <end position="685"/>
    </location>
</feature>
<organism evidence="2 3">
    <name type="scientific">Malassezia globosa (strain ATCC MYA-4612 / CBS 7966)</name>
    <name type="common">Dandruff-associated fungus</name>
    <dbReference type="NCBI Taxonomy" id="425265"/>
    <lineage>
        <taxon>Eukaryota</taxon>
        <taxon>Fungi</taxon>
        <taxon>Dikarya</taxon>
        <taxon>Basidiomycota</taxon>
        <taxon>Ustilaginomycotina</taxon>
        <taxon>Malasseziomycetes</taxon>
        <taxon>Malasseziales</taxon>
        <taxon>Malasseziaceae</taxon>
        <taxon>Malassezia</taxon>
    </lineage>
</organism>
<dbReference type="KEGG" id="mgl:MGL_0953"/>
<comment type="caution">
    <text evidence="2">The sequence shown here is derived from an EMBL/GenBank/DDBJ whole genome shotgun (WGS) entry which is preliminary data.</text>
</comment>
<feature type="compositionally biased region" description="Pro residues" evidence="1">
    <location>
        <begin position="687"/>
        <end position="697"/>
    </location>
</feature>
<dbReference type="OrthoDB" id="10255964at2759"/>
<keyword evidence="3" id="KW-1185">Reference proteome</keyword>
<proteinExistence type="predicted"/>
<feature type="compositionally biased region" description="Low complexity" evidence="1">
    <location>
        <begin position="1"/>
        <end position="18"/>
    </location>
</feature>
<name>A8PVT8_MALGO</name>
<sequence>MNPTSANASRSAAVASDASARRVDQECHPHHDQSYSEQRRPPSEVAGATQSMTIPTPEMLPSYPSYGEVYEQETYPDCTRPPPKEPRISTSHMSVTREMDQPRSSGSSSPDKRRTKPKFHLFRRPFHRHNEHDDLFETDSALDAALHDNSTPTMCPSHPHTESVHRVLGERPVAARYGVSTHIARATMDPDVVAHSVTEFCLADPTSLDWNIVHELGEHVHSGEAQSKAAMDAIRRILHSHKLRAQCRAIRAWGFWAMLGSGPFSTQAVHSRFLQDVEAILENPLTFAPLRNDILLVLGALAHRSKHNERLLRIARLWARVRPGASAEEGIPLSGPLFAIEDDDLSLSNDDMTDTPHMTTSGRPHLPAIPRTEQARPHVDMPIALMPGALLAPRSAPGHLPVTKGRGTPVSATGDAAVAAATLTKTAPTVATTTRARGMSDPGDTMAAPSDHITPTSLPTHLPHMTPDAWRTAGRRSPSATSHGVSTDSVRQNASSLWVQSQEPRSASDNSIMDDVRRSCVMAHSSANVLLDTLMSEEKDAALVQEFSEEAESQYARLESYLSWATERAPHEHADRDARQQDAEESLVDELIGAISHVGEALTLRDEFLTAATAAATAATPEPRGPVSPHQQRSKETAADPHILDTPMSPQESVLDIPMDGPVQPSAKALGKRRAVDPDMIDHTQKPPLPPLPLLPR</sequence>
<dbReference type="STRING" id="425265.A8PVT8"/>
<feature type="region of interest" description="Disordered" evidence="1">
    <location>
        <begin position="467"/>
        <end position="512"/>
    </location>
</feature>
<dbReference type="VEuPathDB" id="FungiDB:MGL_0953"/>
<dbReference type="RefSeq" id="XP_001731685.1">
    <property type="nucleotide sequence ID" value="XM_001731633.1"/>
</dbReference>
<feature type="region of interest" description="Disordered" evidence="1">
    <location>
        <begin position="1"/>
        <end position="117"/>
    </location>
</feature>